<dbReference type="AlphaFoldDB" id="A0A9K3N333"/>
<dbReference type="GO" id="GO:0032259">
    <property type="term" value="P:methylation"/>
    <property type="evidence" value="ECO:0007669"/>
    <property type="project" value="UniProtKB-KW"/>
</dbReference>
<comment type="caution">
    <text evidence="3">The sequence shown here is derived from an EMBL/GenBank/DDBJ whole genome shotgun (WGS) entry which is preliminary data.</text>
</comment>
<dbReference type="GO" id="GO:0140999">
    <property type="term" value="F:histone H3K4 trimethyltransferase activity"/>
    <property type="evidence" value="ECO:0007669"/>
    <property type="project" value="UniProtKB-EC"/>
</dbReference>
<dbReference type="PANTHER" id="PTHR45747:SF14">
    <property type="entry name" value="HISTONE-LYSINE N-METHYLTRANSFERASE EZA1"/>
    <property type="match status" value="1"/>
</dbReference>
<dbReference type="Gene3D" id="2.170.270.10">
    <property type="entry name" value="SET domain"/>
    <property type="match status" value="1"/>
</dbReference>
<proteinExistence type="predicted"/>
<organism evidence="3 4">
    <name type="scientific">Helianthus annuus</name>
    <name type="common">Common sunflower</name>
    <dbReference type="NCBI Taxonomy" id="4232"/>
    <lineage>
        <taxon>Eukaryota</taxon>
        <taxon>Viridiplantae</taxon>
        <taxon>Streptophyta</taxon>
        <taxon>Embryophyta</taxon>
        <taxon>Tracheophyta</taxon>
        <taxon>Spermatophyta</taxon>
        <taxon>Magnoliopsida</taxon>
        <taxon>eudicotyledons</taxon>
        <taxon>Gunneridae</taxon>
        <taxon>Pentapetalae</taxon>
        <taxon>asterids</taxon>
        <taxon>campanulids</taxon>
        <taxon>Asterales</taxon>
        <taxon>Asteraceae</taxon>
        <taxon>Asteroideae</taxon>
        <taxon>Heliantheae alliance</taxon>
        <taxon>Heliantheae</taxon>
        <taxon>Helianthus</taxon>
    </lineage>
</organism>
<keyword evidence="4" id="KW-1185">Reference proteome</keyword>
<protein>
    <submittedName>
        <fullName evidence="3">Histone-lysine N-methyltransferase chromatin remodeling SET family</fullName>
        <ecNumber evidence="3">2.1.1.354</ecNumber>
    </submittedName>
</protein>
<dbReference type="PANTHER" id="PTHR45747">
    <property type="entry name" value="HISTONE-LYSINE N-METHYLTRANSFERASE E(Z)"/>
    <property type="match status" value="1"/>
</dbReference>
<keyword evidence="3" id="KW-0489">Methyltransferase</keyword>
<reference evidence="3" key="2">
    <citation type="submission" date="2020-06" db="EMBL/GenBank/DDBJ databases">
        <title>Helianthus annuus Genome sequencing and assembly Release 2.</title>
        <authorList>
            <person name="Gouzy J."/>
            <person name="Langlade N."/>
            <person name="Munos S."/>
        </authorList>
    </citation>
    <scope>NUCLEOTIDE SEQUENCE</scope>
    <source>
        <tissue evidence="3">Leaves</tissue>
    </source>
</reference>
<reference evidence="3" key="1">
    <citation type="journal article" date="2017" name="Nature">
        <title>The sunflower genome provides insights into oil metabolism, flowering and Asterid evolution.</title>
        <authorList>
            <person name="Badouin H."/>
            <person name="Gouzy J."/>
            <person name="Grassa C.J."/>
            <person name="Murat F."/>
            <person name="Staton S.E."/>
            <person name="Cottret L."/>
            <person name="Lelandais-Briere C."/>
            <person name="Owens G.L."/>
            <person name="Carrere S."/>
            <person name="Mayjonade B."/>
            <person name="Legrand L."/>
            <person name="Gill N."/>
            <person name="Kane N.C."/>
            <person name="Bowers J.E."/>
            <person name="Hubner S."/>
            <person name="Bellec A."/>
            <person name="Berard A."/>
            <person name="Berges H."/>
            <person name="Blanchet N."/>
            <person name="Boniface M.C."/>
            <person name="Brunel D."/>
            <person name="Catrice O."/>
            <person name="Chaidir N."/>
            <person name="Claudel C."/>
            <person name="Donnadieu C."/>
            <person name="Faraut T."/>
            <person name="Fievet G."/>
            <person name="Helmstetter N."/>
            <person name="King M."/>
            <person name="Knapp S.J."/>
            <person name="Lai Z."/>
            <person name="Le Paslier M.C."/>
            <person name="Lippi Y."/>
            <person name="Lorenzon L."/>
            <person name="Mandel J.R."/>
            <person name="Marage G."/>
            <person name="Marchand G."/>
            <person name="Marquand E."/>
            <person name="Bret-Mestries E."/>
            <person name="Morien E."/>
            <person name="Nambeesan S."/>
            <person name="Nguyen T."/>
            <person name="Pegot-Espagnet P."/>
            <person name="Pouilly N."/>
            <person name="Raftis F."/>
            <person name="Sallet E."/>
            <person name="Schiex T."/>
            <person name="Thomas J."/>
            <person name="Vandecasteele C."/>
            <person name="Vares D."/>
            <person name="Vear F."/>
            <person name="Vautrin S."/>
            <person name="Crespi M."/>
            <person name="Mangin B."/>
            <person name="Burke J.M."/>
            <person name="Salse J."/>
            <person name="Munos S."/>
            <person name="Vincourt P."/>
            <person name="Rieseberg L.H."/>
            <person name="Langlade N.B."/>
        </authorList>
    </citation>
    <scope>NUCLEOTIDE SEQUENCE</scope>
    <source>
        <tissue evidence="3">Leaves</tissue>
    </source>
</reference>
<evidence type="ECO:0000313" key="3">
    <source>
        <dbReference type="EMBL" id="KAF5785257.1"/>
    </source>
</evidence>
<feature type="domain" description="SET" evidence="2">
    <location>
        <begin position="1"/>
        <end position="57"/>
    </location>
</feature>
<dbReference type="InterPro" id="IPR001214">
    <property type="entry name" value="SET_dom"/>
</dbReference>
<dbReference type="EC" id="2.1.1.354" evidence="3"/>
<dbReference type="EMBL" id="MNCJ02000325">
    <property type="protein sequence ID" value="KAF5785257.1"/>
    <property type="molecule type" value="Genomic_DNA"/>
</dbReference>
<dbReference type="SUPFAM" id="SSF82199">
    <property type="entry name" value="SET domain"/>
    <property type="match status" value="1"/>
</dbReference>
<dbReference type="Gramene" id="mRNA:HanXRQr2_Chr10g0426501">
    <property type="protein sequence ID" value="mRNA:HanXRQr2_Chr10g0426501"/>
    <property type="gene ID" value="HanXRQr2_Chr10g0426501"/>
</dbReference>
<accession>A0A9K3N333</accession>
<keyword evidence="3" id="KW-0808">Transferase</keyword>
<dbReference type="InterPro" id="IPR046341">
    <property type="entry name" value="SET_dom_sf"/>
</dbReference>
<name>A0A9K3N333_HELAN</name>
<dbReference type="Pfam" id="PF00856">
    <property type="entry name" value="SET"/>
    <property type="match status" value="1"/>
</dbReference>
<dbReference type="Proteomes" id="UP000215914">
    <property type="component" value="Unassembled WGS sequence"/>
</dbReference>
<dbReference type="InterPro" id="IPR045318">
    <property type="entry name" value="EZH1/2-like"/>
</dbReference>
<dbReference type="PROSITE" id="PS50280">
    <property type="entry name" value="SET"/>
    <property type="match status" value="1"/>
</dbReference>
<gene>
    <name evidence="3" type="ORF">HanXRQr2_Chr10g0426501</name>
</gene>
<evidence type="ECO:0000256" key="1">
    <source>
        <dbReference type="SAM" id="MobiDB-lite"/>
    </source>
</evidence>
<evidence type="ECO:0000313" key="4">
    <source>
        <dbReference type="Proteomes" id="UP000215914"/>
    </source>
</evidence>
<evidence type="ECO:0000259" key="2">
    <source>
        <dbReference type="PROSITE" id="PS50280"/>
    </source>
</evidence>
<sequence length="112" mass="12595">MQYVIDALRLGNKLKFANHSPNPNCHASIIKVGGDHHVSIFAKERIQAGQEIFYDYCYEPEQSPSWARKPDDANRGPSSAPHARSKKPQQADPKEGPSVPPQAKFKKPRPHR</sequence>
<feature type="region of interest" description="Disordered" evidence="1">
    <location>
        <begin position="63"/>
        <end position="112"/>
    </location>
</feature>